<dbReference type="AlphaFoldDB" id="A0A1G7T4P2"/>
<sequence length="437" mass="47607">MVAEHLLNQPMRIILTVFAFIISLTTYAQEAQSLLFRVGKLYDSQKKTFLTNQQILISDGIIQQVGTNVKKPKGVKEIDLNGCTATPGLIDMHTHLVFNQKQTKTSEGFNNASKIPSQERIAQGLKLAQSCLEAGITTSRDLGNSGQYLDIKLQKELSTKKGSLTMFVSGPILSGPGGQFSKLAPADTFLIDQEYSIIRNTQDAKKAVDAHAQHGVNVIKVCADTDHGLLKKELLTAIVEASKSHGLTVTAHTNSDKAARNAILAGVNGIEHGYTLSDSTIQLMAERHVYLVPTDISRKQGKIMIDGIGMKGKEADDYLESNLQGMHDRLKRAVTRGVSIVFGSDYYLDIEGLDRGKSSVDVLVSYYEAGIPVAEVMQYATVNPAKVLRAENQIGAIRKGMKADVVFFEGDLEQDFAATLSQPKMVVKDGVLLSKSH</sequence>
<dbReference type="SUPFAM" id="SSF51556">
    <property type="entry name" value="Metallo-dependent hydrolases"/>
    <property type="match status" value="1"/>
</dbReference>
<dbReference type="InterPro" id="IPR032466">
    <property type="entry name" value="Metal_Hydrolase"/>
</dbReference>
<name>A0A1G7T4P2_9BACT</name>
<dbReference type="Gene3D" id="3.20.20.140">
    <property type="entry name" value="Metal-dependent hydrolases"/>
    <property type="match status" value="1"/>
</dbReference>
<dbReference type="EMBL" id="FNAN01000017">
    <property type="protein sequence ID" value="SDG30337.1"/>
    <property type="molecule type" value="Genomic_DNA"/>
</dbReference>
<protein>
    <submittedName>
        <fullName evidence="2">Imidazolonepropionase</fullName>
    </submittedName>
</protein>
<dbReference type="InterPro" id="IPR011059">
    <property type="entry name" value="Metal-dep_hydrolase_composite"/>
</dbReference>
<dbReference type="SUPFAM" id="SSF51338">
    <property type="entry name" value="Composite domain of metallo-dependent hydrolases"/>
    <property type="match status" value="1"/>
</dbReference>
<evidence type="ECO:0000259" key="1">
    <source>
        <dbReference type="Pfam" id="PF01979"/>
    </source>
</evidence>
<dbReference type="STRING" id="659014.SAMN04487996_11794"/>
<dbReference type="Gene3D" id="2.30.40.10">
    <property type="entry name" value="Urease, subunit C, domain 1"/>
    <property type="match status" value="1"/>
</dbReference>
<organism evidence="2 3">
    <name type="scientific">Dyadobacter soli</name>
    <dbReference type="NCBI Taxonomy" id="659014"/>
    <lineage>
        <taxon>Bacteria</taxon>
        <taxon>Pseudomonadati</taxon>
        <taxon>Bacteroidota</taxon>
        <taxon>Cytophagia</taxon>
        <taxon>Cytophagales</taxon>
        <taxon>Spirosomataceae</taxon>
        <taxon>Dyadobacter</taxon>
    </lineage>
</organism>
<keyword evidence="3" id="KW-1185">Reference proteome</keyword>
<dbReference type="GO" id="GO:0016810">
    <property type="term" value="F:hydrolase activity, acting on carbon-nitrogen (but not peptide) bonds"/>
    <property type="evidence" value="ECO:0007669"/>
    <property type="project" value="InterPro"/>
</dbReference>
<reference evidence="3" key="1">
    <citation type="submission" date="2016-10" db="EMBL/GenBank/DDBJ databases">
        <authorList>
            <person name="Varghese N."/>
            <person name="Submissions S."/>
        </authorList>
    </citation>
    <scope>NUCLEOTIDE SEQUENCE [LARGE SCALE GENOMIC DNA]</scope>
    <source>
        <strain evidence="3">DSM 25329</strain>
    </source>
</reference>
<dbReference type="InterPro" id="IPR006680">
    <property type="entry name" value="Amidohydro-rel"/>
</dbReference>
<dbReference type="Proteomes" id="UP000198748">
    <property type="component" value="Unassembled WGS sequence"/>
</dbReference>
<gene>
    <name evidence="2" type="ORF">SAMN04487996_11794</name>
</gene>
<feature type="domain" description="Amidohydrolase-related" evidence="1">
    <location>
        <begin position="85"/>
        <end position="431"/>
    </location>
</feature>
<evidence type="ECO:0000313" key="2">
    <source>
        <dbReference type="EMBL" id="SDG30337.1"/>
    </source>
</evidence>
<dbReference type="OrthoDB" id="9797498at2"/>
<proteinExistence type="predicted"/>
<dbReference type="Pfam" id="PF01979">
    <property type="entry name" value="Amidohydro_1"/>
    <property type="match status" value="1"/>
</dbReference>
<accession>A0A1G7T4P2</accession>
<evidence type="ECO:0000313" key="3">
    <source>
        <dbReference type="Proteomes" id="UP000198748"/>
    </source>
</evidence>
<dbReference type="PANTHER" id="PTHR43135:SF3">
    <property type="entry name" value="ALPHA-D-RIBOSE 1-METHYLPHOSPHONATE 5-TRIPHOSPHATE DIPHOSPHATASE"/>
    <property type="match status" value="1"/>
</dbReference>
<dbReference type="PANTHER" id="PTHR43135">
    <property type="entry name" value="ALPHA-D-RIBOSE 1-METHYLPHOSPHONATE 5-TRIPHOSPHATE DIPHOSPHATASE"/>
    <property type="match status" value="1"/>
</dbReference>
<dbReference type="InterPro" id="IPR051781">
    <property type="entry name" value="Metallo-dep_Hydrolase"/>
</dbReference>